<proteinExistence type="predicted"/>
<dbReference type="OrthoDB" id="998061at2"/>
<organism evidence="2 3">
    <name type="scientific">Dysgonomonas alginatilytica</name>
    <dbReference type="NCBI Taxonomy" id="1605892"/>
    <lineage>
        <taxon>Bacteria</taxon>
        <taxon>Pseudomonadati</taxon>
        <taxon>Bacteroidota</taxon>
        <taxon>Bacteroidia</taxon>
        <taxon>Bacteroidales</taxon>
        <taxon>Dysgonomonadaceae</taxon>
        <taxon>Dysgonomonas</taxon>
    </lineage>
</organism>
<feature type="signal peptide" evidence="1">
    <location>
        <begin position="1"/>
        <end position="21"/>
    </location>
</feature>
<keyword evidence="1" id="KW-0732">Signal</keyword>
<reference evidence="2 3" key="1">
    <citation type="submission" date="2018-03" db="EMBL/GenBank/DDBJ databases">
        <title>Genomic Encyclopedia of Archaeal and Bacterial Type Strains, Phase II (KMG-II): from individual species to whole genera.</title>
        <authorList>
            <person name="Goeker M."/>
        </authorList>
    </citation>
    <scope>NUCLEOTIDE SEQUENCE [LARGE SCALE GENOMIC DNA]</scope>
    <source>
        <strain evidence="2 3">DSM 100214</strain>
    </source>
</reference>
<name>A0A2V3PHS9_9BACT</name>
<comment type="caution">
    <text evidence="2">The sequence shown here is derived from an EMBL/GenBank/DDBJ whole genome shotgun (WGS) entry which is preliminary data.</text>
</comment>
<dbReference type="EMBL" id="QICL01000043">
    <property type="protein sequence ID" value="PXV58825.1"/>
    <property type="molecule type" value="Genomic_DNA"/>
</dbReference>
<feature type="chain" id="PRO_5016095978" evidence="1">
    <location>
        <begin position="22"/>
        <end position="272"/>
    </location>
</feature>
<dbReference type="Proteomes" id="UP000247973">
    <property type="component" value="Unassembled WGS sequence"/>
</dbReference>
<dbReference type="RefSeq" id="WP_110312520.1">
    <property type="nucleotide sequence ID" value="NZ_QICL01000043.1"/>
</dbReference>
<dbReference type="AlphaFoldDB" id="A0A2V3PHS9"/>
<accession>A0A2V3PHS9</accession>
<sequence length="272" mass="28905">MKTKILFILSFVQSVFISLNAQIGVNTETPVGIFHIDAKGNNPTGTISNSSLTLDDIVVSNQGNLGIGTVAPRAKLHIVTGGTASTPVIGVKLVDGNQKADRLLTSDTNGYASWKDVPPMPVAVATKVGSNIPTNTATFYNTNTYIILPPGRWKVTATTLIAVSTGLMAKNIQDKVWGHSFFSESNAATQTAANMSSDVENSKQMAALLTKYTYNVMIGTNIINNKTNASKRYYYIVGSFTAVGDVVDNTNFAAVAGTANYENSIVAVLIQD</sequence>
<evidence type="ECO:0000313" key="2">
    <source>
        <dbReference type="EMBL" id="PXV58825.1"/>
    </source>
</evidence>
<evidence type="ECO:0000313" key="3">
    <source>
        <dbReference type="Proteomes" id="UP000247973"/>
    </source>
</evidence>
<protein>
    <submittedName>
        <fullName evidence="2">Uncharacterized protein</fullName>
    </submittedName>
</protein>
<gene>
    <name evidence="2" type="ORF">CLV62_1435</name>
</gene>
<keyword evidence="3" id="KW-1185">Reference proteome</keyword>
<evidence type="ECO:0000256" key="1">
    <source>
        <dbReference type="SAM" id="SignalP"/>
    </source>
</evidence>